<feature type="region of interest" description="Disordered" evidence="1">
    <location>
        <begin position="121"/>
        <end position="143"/>
    </location>
</feature>
<name>T1FUY1_HELRO</name>
<keyword evidence="4" id="KW-1185">Reference proteome</keyword>
<dbReference type="EMBL" id="KB097487">
    <property type="protein sequence ID" value="ESN96906.1"/>
    <property type="molecule type" value="Genomic_DNA"/>
</dbReference>
<evidence type="ECO:0000256" key="1">
    <source>
        <dbReference type="SAM" id="MobiDB-lite"/>
    </source>
</evidence>
<dbReference type="Proteomes" id="UP000015101">
    <property type="component" value="Unassembled WGS sequence"/>
</dbReference>
<reference evidence="3" key="3">
    <citation type="submission" date="2015-06" db="UniProtKB">
        <authorList>
            <consortium name="EnsemblMetazoa"/>
        </authorList>
    </citation>
    <scope>IDENTIFICATION</scope>
</reference>
<reference evidence="4" key="1">
    <citation type="submission" date="2012-12" db="EMBL/GenBank/DDBJ databases">
        <authorList>
            <person name="Hellsten U."/>
            <person name="Grimwood J."/>
            <person name="Chapman J.A."/>
            <person name="Shapiro H."/>
            <person name="Aerts A."/>
            <person name="Otillar R.P."/>
            <person name="Terry A.Y."/>
            <person name="Boore J.L."/>
            <person name="Simakov O."/>
            <person name="Marletaz F."/>
            <person name="Cho S.-J."/>
            <person name="Edsinger-Gonzales E."/>
            <person name="Havlak P."/>
            <person name="Kuo D.-H."/>
            <person name="Larsson T."/>
            <person name="Lv J."/>
            <person name="Arendt D."/>
            <person name="Savage R."/>
            <person name="Osoegawa K."/>
            <person name="de Jong P."/>
            <person name="Lindberg D.R."/>
            <person name="Seaver E.C."/>
            <person name="Weisblat D.A."/>
            <person name="Putnam N.H."/>
            <person name="Grigoriev I.V."/>
            <person name="Rokhsar D.S."/>
        </authorList>
    </citation>
    <scope>NUCLEOTIDE SEQUENCE</scope>
</reference>
<feature type="compositionally biased region" description="Polar residues" evidence="1">
    <location>
        <begin position="188"/>
        <end position="207"/>
    </location>
</feature>
<organism evidence="3 4">
    <name type="scientific">Helobdella robusta</name>
    <name type="common">Californian leech</name>
    <dbReference type="NCBI Taxonomy" id="6412"/>
    <lineage>
        <taxon>Eukaryota</taxon>
        <taxon>Metazoa</taxon>
        <taxon>Spiralia</taxon>
        <taxon>Lophotrochozoa</taxon>
        <taxon>Annelida</taxon>
        <taxon>Clitellata</taxon>
        <taxon>Hirudinea</taxon>
        <taxon>Rhynchobdellida</taxon>
        <taxon>Glossiphoniidae</taxon>
        <taxon>Helobdella</taxon>
    </lineage>
</organism>
<dbReference type="KEGG" id="hro:HELRODRAFT_193394"/>
<feature type="compositionally biased region" description="Low complexity" evidence="1">
    <location>
        <begin position="121"/>
        <end position="141"/>
    </location>
</feature>
<dbReference type="HOGENOM" id="CLU_1108124_0_0_1"/>
<feature type="region of interest" description="Disordered" evidence="1">
    <location>
        <begin position="1"/>
        <end position="21"/>
    </location>
</feature>
<evidence type="ECO:0000313" key="2">
    <source>
        <dbReference type="EMBL" id="ESN96906.1"/>
    </source>
</evidence>
<dbReference type="AlphaFoldDB" id="T1FUY1"/>
<accession>T1FUY1</accession>
<dbReference type="EnsemblMetazoa" id="HelroT193394">
    <property type="protein sequence ID" value="HelroP193394"/>
    <property type="gene ID" value="HelroG193394"/>
</dbReference>
<feature type="compositionally biased region" description="Pro residues" evidence="1">
    <location>
        <begin position="73"/>
        <end position="87"/>
    </location>
</feature>
<feature type="region of interest" description="Disordered" evidence="1">
    <location>
        <begin position="181"/>
        <end position="208"/>
    </location>
</feature>
<dbReference type="GeneID" id="20212627"/>
<dbReference type="InParanoid" id="T1FUY1"/>
<feature type="region of interest" description="Disordered" evidence="1">
    <location>
        <begin position="66"/>
        <end position="88"/>
    </location>
</feature>
<proteinExistence type="predicted"/>
<reference evidence="2 4" key="2">
    <citation type="journal article" date="2013" name="Nature">
        <title>Insights into bilaterian evolution from three spiralian genomes.</title>
        <authorList>
            <person name="Simakov O."/>
            <person name="Marletaz F."/>
            <person name="Cho S.J."/>
            <person name="Edsinger-Gonzales E."/>
            <person name="Havlak P."/>
            <person name="Hellsten U."/>
            <person name="Kuo D.H."/>
            <person name="Larsson T."/>
            <person name="Lv J."/>
            <person name="Arendt D."/>
            <person name="Savage R."/>
            <person name="Osoegawa K."/>
            <person name="de Jong P."/>
            <person name="Grimwood J."/>
            <person name="Chapman J.A."/>
            <person name="Shapiro H."/>
            <person name="Aerts A."/>
            <person name="Otillar R.P."/>
            <person name="Terry A.Y."/>
            <person name="Boore J.L."/>
            <person name="Grigoriev I.V."/>
            <person name="Lindberg D.R."/>
            <person name="Seaver E.C."/>
            <person name="Weisblat D.A."/>
            <person name="Putnam N.H."/>
            <person name="Rokhsar D.S."/>
        </authorList>
    </citation>
    <scope>NUCLEOTIDE SEQUENCE</scope>
</reference>
<dbReference type="CTD" id="20212627"/>
<evidence type="ECO:0000313" key="4">
    <source>
        <dbReference type="Proteomes" id="UP000015101"/>
    </source>
</evidence>
<dbReference type="RefSeq" id="XP_009025037.1">
    <property type="nucleotide sequence ID" value="XM_009026789.1"/>
</dbReference>
<dbReference type="EMBL" id="AMQM01006531">
    <property type="status" value="NOT_ANNOTATED_CDS"/>
    <property type="molecule type" value="Genomic_DNA"/>
</dbReference>
<evidence type="ECO:0000313" key="3">
    <source>
        <dbReference type="EnsemblMetazoa" id="HelroP193394"/>
    </source>
</evidence>
<sequence>MHQQHCKPPGDRVATTPNDHNNIHTFLHHYQRNSNPLAFNAQLGSRQPQAASLNYERINFASPSNVDLLLTTPTPPPPPPPPHPPNDPQCNITDLLSLQHSDFYKMPQCCQQQYHFNRQQLSFKQQQQQQQSQQPQQPQQFVDISPDNRITCTDMDINTLPRLASHEFVFNKFKMTPSCSSKKERNNFKNVSKNNIHKNSQSSSSNGILPCMNHDDRCKTVDSNVCKDEFGGQPVADPIFTVTQITNEAVH</sequence>
<protein>
    <submittedName>
        <fullName evidence="2 3">Uncharacterized protein</fullName>
    </submittedName>
</protein>
<gene>
    <name evidence="3" type="primary">20212627</name>
    <name evidence="2" type="ORF">HELRODRAFT_193394</name>
</gene>